<sequence length="290" mass="32208">MILSLHSSIEFPEIPSASGIEYHNGLFYIAGDDACCIYCLDDDFALVSVTPIPGPDQYRIPKKEKKDWESLAIVGTEGNKALLLLGSGSRSPQRDYAAIWDFGQESPLIEDLGPFYRQLRNEGLTELNIEAATAFGTGILLGNRGHKEHPYNTLIHSSVTDIWKSPASIHYSQLILPEETTGFTGISGLAWWPERDWLFFTASSEDTANVYDDGAIGESRVGLIRNASAALLKDMVWPDEWIPLESISPVFFKKKIESICLRETGNTPELILVADNDDGSSHLFRLLMKI</sequence>
<dbReference type="RefSeq" id="WP_074238644.1">
    <property type="nucleotide sequence ID" value="NZ_FSRA01000001.1"/>
</dbReference>
<evidence type="ECO:0000313" key="1">
    <source>
        <dbReference type="EMBL" id="SIN81025.1"/>
    </source>
</evidence>
<accession>A0A1N6EDA1</accession>
<dbReference type="OrthoDB" id="6710009at2"/>
<evidence type="ECO:0000313" key="2">
    <source>
        <dbReference type="Proteomes" id="UP000185003"/>
    </source>
</evidence>
<dbReference type="AlphaFoldDB" id="A0A1N6EDA1"/>
<gene>
    <name evidence="1" type="ORF">SAMN04488055_1505</name>
</gene>
<name>A0A1N6EDA1_9BACT</name>
<dbReference type="Proteomes" id="UP000185003">
    <property type="component" value="Unassembled WGS sequence"/>
</dbReference>
<dbReference type="Pfam" id="PF22000">
    <property type="entry name" value="DUF6929"/>
    <property type="match status" value="1"/>
</dbReference>
<organism evidence="1 2">
    <name type="scientific">Chitinophaga niabensis</name>
    <dbReference type="NCBI Taxonomy" id="536979"/>
    <lineage>
        <taxon>Bacteria</taxon>
        <taxon>Pseudomonadati</taxon>
        <taxon>Bacteroidota</taxon>
        <taxon>Chitinophagia</taxon>
        <taxon>Chitinophagales</taxon>
        <taxon>Chitinophagaceae</taxon>
        <taxon>Chitinophaga</taxon>
    </lineage>
</organism>
<dbReference type="InterPro" id="IPR053851">
    <property type="entry name" value="DUF6929"/>
</dbReference>
<protein>
    <recommendedName>
        <fullName evidence="3">WD40 repeat domain-containing protein</fullName>
    </recommendedName>
</protein>
<dbReference type="EMBL" id="FSRA01000001">
    <property type="protein sequence ID" value="SIN81025.1"/>
    <property type="molecule type" value="Genomic_DNA"/>
</dbReference>
<proteinExistence type="predicted"/>
<reference evidence="2" key="1">
    <citation type="submission" date="2016-11" db="EMBL/GenBank/DDBJ databases">
        <authorList>
            <person name="Varghese N."/>
            <person name="Submissions S."/>
        </authorList>
    </citation>
    <scope>NUCLEOTIDE SEQUENCE [LARGE SCALE GENOMIC DNA]</scope>
    <source>
        <strain evidence="2">DSM 24787</strain>
    </source>
</reference>
<dbReference type="STRING" id="536979.SAMN04488055_1505"/>
<evidence type="ECO:0008006" key="3">
    <source>
        <dbReference type="Google" id="ProtNLM"/>
    </source>
</evidence>
<keyword evidence="2" id="KW-1185">Reference proteome</keyword>